<comment type="caution">
    <text evidence="12">The sequence shown here is derived from an EMBL/GenBank/DDBJ whole genome shotgun (WGS) entry which is preliminary data.</text>
</comment>
<sequence length="311" mass="34486">MGHSHHHHHDASSSRLGWAFVLNFCFTIIEFIGGWLTNSTAIMSDAVHDLGDSLSIGSAWVLNKLGKKPATHRFSYGFRRLSLYGALINSLVLIIGSAFVLNEAIPRLFDPVMPHAEGMLGLALLGVLVNGFAAYRLSAGQTLNEKVLNWHLMEDVLGWLAVLIVSVVLMFADIPVLDPLLSVVFTLFILLNVARNFWSTLTLFAQSVPDEDMAVEIRSQLLTLPAVADIHHLHFWSLDGEHHVLTAHLVLHQPLTATEQAASKADIQQLLAPFNLEHTTIELELPQEICRDQPATDQSTTRILKQPENNH</sequence>
<reference evidence="13" key="1">
    <citation type="journal article" date="2019" name="Int. J. Syst. Evol. Microbiol.">
        <title>The Global Catalogue of Microorganisms (GCM) 10K type strain sequencing project: providing services to taxonomists for standard genome sequencing and annotation.</title>
        <authorList>
            <consortium name="The Broad Institute Genomics Platform"/>
            <consortium name="The Broad Institute Genome Sequencing Center for Infectious Disease"/>
            <person name="Wu L."/>
            <person name="Ma J."/>
        </authorList>
    </citation>
    <scope>NUCLEOTIDE SEQUENCE [LARGE SCALE GENOMIC DNA]</scope>
    <source>
        <strain evidence="13">KCTC 42424</strain>
    </source>
</reference>
<feature type="transmembrane region" description="Helical" evidence="9">
    <location>
        <begin position="180"/>
        <end position="198"/>
    </location>
</feature>
<keyword evidence="4 9" id="KW-0812">Transmembrane</keyword>
<dbReference type="SUPFAM" id="SSF160240">
    <property type="entry name" value="Cation efflux protein cytoplasmic domain-like"/>
    <property type="match status" value="1"/>
</dbReference>
<feature type="domain" description="Cation efflux protein transmembrane" evidence="10">
    <location>
        <begin position="19"/>
        <end position="202"/>
    </location>
</feature>
<evidence type="ECO:0000256" key="5">
    <source>
        <dbReference type="ARBA" id="ARBA00022906"/>
    </source>
</evidence>
<evidence type="ECO:0000256" key="4">
    <source>
        <dbReference type="ARBA" id="ARBA00022692"/>
    </source>
</evidence>
<dbReference type="Pfam" id="PF01545">
    <property type="entry name" value="Cation_efflux"/>
    <property type="match status" value="1"/>
</dbReference>
<comment type="similarity">
    <text evidence="2">Belongs to the cation diffusion facilitator (CDF) transporter (TC 2.A.4) family. SLC30A subfamily.</text>
</comment>
<dbReference type="PANTHER" id="PTHR11562:SF17">
    <property type="entry name" value="RE54080P-RELATED"/>
    <property type="match status" value="1"/>
</dbReference>
<dbReference type="NCBIfam" id="TIGR01297">
    <property type="entry name" value="CDF"/>
    <property type="match status" value="1"/>
</dbReference>
<organism evidence="12 13">
    <name type="scientific">Bacterioplanoides pacificum</name>
    <dbReference type="NCBI Taxonomy" id="1171596"/>
    <lineage>
        <taxon>Bacteria</taxon>
        <taxon>Pseudomonadati</taxon>
        <taxon>Pseudomonadota</taxon>
        <taxon>Gammaproteobacteria</taxon>
        <taxon>Oceanospirillales</taxon>
        <taxon>Oceanospirillaceae</taxon>
        <taxon>Bacterioplanoides</taxon>
    </lineage>
</organism>
<proteinExistence type="inferred from homology"/>
<name>A0ABV7VSI7_9GAMM</name>
<keyword evidence="6 9" id="KW-1133">Transmembrane helix</keyword>
<feature type="transmembrane region" description="Helical" evidence="9">
    <location>
        <begin position="16"/>
        <end position="36"/>
    </location>
</feature>
<protein>
    <submittedName>
        <fullName evidence="12">Cation diffusion facilitator family transporter</fullName>
    </submittedName>
</protein>
<keyword evidence="5" id="KW-0864">Zinc transport</keyword>
<gene>
    <name evidence="12" type="ORF">ACFOMG_09040</name>
</gene>
<evidence type="ECO:0000256" key="6">
    <source>
        <dbReference type="ARBA" id="ARBA00022989"/>
    </source>
</evidence>
<dbReference type="InterPro" id="IPR058533">
    <property type="entry name" value="Cation_efflux_TM"/>
</dbReference>
<keyword evidence="13" id="KW-1185">Reference proteome</keyword>
<evidence type="ECO:0000256" key="8">
    <source>
        <dbReference type="ARBA" id="ARBA00023136"/>
    </source>
</evidence>
<dbReference type="SUPFAM" id="SSF161111">
    <property type="entry name" value="Cation efflux protein transmembrane domain-like"/>
    <property type="match status" value="1"/>
</dbReference>
<evidence type="ECO:0000256" key="7">
    <source>
        <dbReference type="ARBA" id="ARBA00023065"/>
    </source>
</evidence>
<accession>A0ABV7VSI7</accession>
<dbReference type="Pfam" id="PF16916">
    <property type="entry name" value="ZT_dimer"/>
    <property type="match status" value="1"/>
</dbReference>
<dbReference type="InterPro" id="IPR002524">
    <property type="entry name" value="Cation_efflux"/>
</dbReference>
<evidence type="ECO:0000256" key="3">
    <source>
        <dbReference type="ARBA" id="ARBA00022448"/>
    </source>
</evidence>
<evidence type="ECO:0000256" key="2">
    <source>
        <dbReference type="ARBA" id="ARBA00008873"/>
    </source>
</evidence>
<dbReference type="InterPro" id="IPR027470">
    <property type="entry name" value="Cation_efflux_CTD"/>
</dbReference>
<evidence type="ECO:0000256" key="1">
    <source>
        <dbReference type="ARBA" id="ARBA00004141"/>
    </source>
</evidence>
<keyword evidence="8 9" id="KW-0472">Membrane</keyword>
<dbReference type="InterPro" id="IPR050681">
    <property type="entry name" value="CDF/SLC30A"/>
</dbReference>
<keyword evidence="7" id="KW-0406">Ion transport</keyword>
<dbReference type="InterPro" id="IPR036837">
    <property type="entry name" value="Cation_efflux_CTD_sf"/>
</dbReference>
<dbReference type="EMBL" id="JBHRYB010000005">
    <property type="protein sequence ID" value="MFC3680245.1"/>
    <property type="molecule type" value="Genomic_DNA"/>
</dbReference>
<evidence type="ECO:0000259" key="11">
    <source>
        <dbReference type="Pfam" id="PF16916"/>
    </source>
</evidence>
<evidence type="ECO:0000259" key="10">
    <source>
        <dbReference type="Pfam" id="PF01545"/>
    </source>
</evidence>
<dbReference type="PANTHER" id="PTHR11562">
    <property type="entry name" value="CATION EFFLUX PROTEIN/ ZINC TRANSPORTER"/>
    <property type="match status" value="1"/>
</dbReference>
<keyword evidence="5" id="KW-0862">Zinc</keyword>
<feature type="transmembrane region" description="Helical" evidence="9">
    <location>
        <begin position="113"/>
        <end position="135"/>
    </location>
</feature>
<dbReference type="InterPro" id="IPR027469">
    <property type="entry name" value="Cation_efflux_TMD_sf"/>
</dbReference>
<feature type="transmembrane region" description="Helical" evidence="9">
    <location>
        <begin position="81"/>
        <end position="101"/>
    </location>
</feature>
<dbReference type="RefSeq" id="WP_376866134.1">
    <property type="nucleotide sequence ID" value="NZ_JBHRYB010000005.1"/>
</dbReference>
<comment type="subcellular location">
    <subcellularLocation>
        <location evidence="1">Membrane</location>
        <topology evidence="1">Multi-pass membrane protein</topology>
    </subcellularLocation>
</comment>
<evidence type="ECO:0000256" key="9">
    <source>
        <dbReference type="SAM" id="Phobius"/>
    </source>
</evidence>
<keyword evidence="3" id="KW-0813">Transport</keyword>
<evidence type="ECO:0000313" key="13">
    <source>
        <dbReference type="Proteomes" id="UP001595722"/>
    </source>
</evidence>
<feature type="domain" description="Cation efflux protein cytoplasmic" evidence="11">
    <location>
        <begin position="209"/>
        <end position="284"/>
    </location>
</feature>
<dbReference type="Gene3D" id="1.20.1510.10">
    <property type="entry name" value="Cation efflux protein transmembrane domain"/>
    <property type="match status" value="1"/>
</dbReference>
<feature type="transmembrane region" description="Helical" evidence="9">
    <location>
        <begin position="156"/>
        <end position="174"/>
    </location>
</feature>
<evidence type="ECO:0000313" key="12">
    <source>
        <dbReference type="EMBL" id="MFC3680245.1"/>
    </source>
</evidence>
<dbReference type="Proteomes" id="UP001595722">
    <property type="component" value="Unassembled WGS sequence"/>
</dbReference>